<organism evidence="1">
    <name type="scientific">Bradyrhizobium quebecense</name>
    <dbReference type="NCBI Taxonomy" id="2748629"/>
    <lineage>
        <taxon>Bacteria</taxon>
        <taxon>Pseudomonadati</taxon>
        <taxon>Pseudomonadota</taxon>
        <taxon>Alphaproteobacteria</taxon>
        <taxon>Hyphomicrobiales</taxon>
        <taxon>Nitrobacteraceae</taxon>
        <taxon>Bradyrhizobium</taxon>
    </lineage>
</organism>
<comment type="caution">
    <text evidence="1">The sequence shown here is derived from an EMBL/GenBank/DDBJ whole genome shotgun (WGS) entry which is preliminary data.</text>
</comment>
<dbReference type="AlphaFoldDB" id="A0A974ACU5"/>
<gene>
    <name evidence="1" type="ORF">HU230_31275</name>
</gene>
<accession>A0A974ACU5</accession>
<protein>
    <submittedName>
        <fullName evidence="1">Uncharacterized protein</fullName>
    </submittedName>
</protein>
<dbReference type="EMBL" id="JABWSX010000001">
    <property type="protein sequence ID" value="NVL10197.1"/>
    <property type="molecule type" value="Genomic_DNA"/>
</dbReference>
<proteinExistence type="predicted"/>
<evidence type="ECO:0000313" key="1">
    <source>
        <dbReference type="EMBL" id="NVL10197.1"/>
    </source>
</evidence>
<dbReference type="RefSeq" id="WP_176533502.1">
    <property type="nucleotide sequence ID" value="NZ_CP088022.1"/>
</dbReference>
<reference evidence="1" key="1">
    <citation type="submission" date="2020-06" db="EMBL/GenBank/DDBJ databases">
        <title>Whole Genome Sequence of Bradyrhizobium sp. Strain 66S1MB.</title>
        <authorList>
            <person name="Bromfield E."/>
            <person name="Cloutier S."/>
        </authorList>
    </citation>
    <scope>NUCLEOTIDE SEQUENCE</scope>
    <source>
        <strain evidence="1">66S1MB</strain>
    </source>
</reference>
<sequence>MAWFLNFYKCDRCRRRWTDEWSCTCDDECPHCGARDMTPIRSEDLTELIEEEGSEFVVMRSPDTAEHDPDYEEIGRFPTRAQAEEFLASTEQD</sequence>
<name>A0A974ACU5_9BRAD</name>